<evidence type="ECO:0000313" key="3">
    <source>
        <dbReference type="Proteomes" id="UP000250572"/>
    </source>
</evidence>
<proteinExistence type="predicted"/>
<reference evidence="2 3" key="1">
    <citation type="journal article" date="2018" name="G3 (Bethesda)">
        <title>A High-Quality Reference Genome for the Invasive Mosquitofish Gambusia affinis Using a Chicago Library.</title>
        <authorList>
            <person name="Hoffberg S.L."/>
            <person name="Troendle N.J."/>
            <person name="Glenn T.C."/>
            <person name="Mahmud O."/>
            <person name="Louha S."/>
            <person name="Chalopin D."/>
            <person name="Bennetzen J.L."/>
            <person name="Mauricio R."/>
        </authorList>
    </citation>
    <scope>NUCLEOTIDE SEQUENCE [LARGE SCALE GENOMIC DNA]</scope>
    <source>
        <strain evidence="2">NE01/NJP1002.9</strain>
        <tissue evidence="2">Muscle</tissue>
    </source>
</reference>
<dbReference type="Proteomes" id="UP000250572">
    <property type="component" value="Unassembled WGS sequence"/>
</dbReference>
<keyword evidence="3" id="KW-1185">Reference proteome</keyword>
<accession>A0A315W7E0</accession>
<evidence type="ECO:0000313" key="2">
    <source>
        <dbReference type="EMBL" id="PWA31590.1"/>
    </source>
</evidence>
<name>A0A315W7E0_GAMAF</name>
<protein>
    <submittedName>
        <fullName evidence="2">Uncharacterized protein</fullName>
    </submittedName>
</protein>
<organism evidence="2 3">
    <name type="scientific">Gambusia affinis</name>
    <name type="common">Western mosquitofish</name>
    <name type="synonym">Heterandria affinis</name>
    <dbReference type="NCBI Taxonomy" id="33528"/>
    <lineage>
        <taxon>Eukaryota</taxon>
        <taxon>Metazoa</taxon>
        <taxon>Chordata</taxon>
        <taxon>Craniata</taxon>
        <taxon>Vertebrata</taxon>
        <taxon>Euteleostomi</taxon>
        <taxon>Actinopterygii</taxon>
        <taxon>Neopterygii</taxon>
        <taxon>Teleostei</taxon>
        <taxon>Neoteleostei</taxon>
        <taxon>Acanthomorphata</taxon>
        <taxon>Ovalentaria</taxon>
        <taxon>Atherinomorphae</taxon>
        <taxon>Cyprinodontiformes</taxon>
        <taxon>Poeciliidae</taxon>
        <taxon>Poeciliinae</taxon>
        <taxon>Gambusia</taxon>
    </lineage>
</organism>
<dbReference type="EMBL" id="NHOQ01000252">
    <property type="protein sequence ID" value="PWA31590.1"/>
    <property type="molecule type" value="Genomic_DNA"/>
</dbReference>
<feature type="compositionally biased region" description="Low complexity" evidence="1">
    <location>
        <begin position="46"/>
        <end position="72"/>
    </location>
</feature>
<comment type="caution">
    <text evidence="2">The sequence shown here is derived from an EMBL/GenBank/DDBJ whole genome shotgun (WGS) entry which is preliminary data.</text>
</comment>
<gene>
    <name evidence="2" type="ORF">CCH79_00020023</name>
</gene>
<feature type="region of interest" description="Disordered" evidence="1">
    <location>
        <begin position="31"/>
        <end position="75"/>
    </location>
</feature>
<feature type="compositionally biased region" description="Acidic residues" evidence="1">
    <location>
        <begin position="31"/>
        <end position="45"/>
    </location>
</feature>
<dbReference type="AlphaFoldDB" id="A0A315W7E0"/>
<sequence length="157" mass="17471">MEDLVEPTLLQIKEEEEEMVQIKVEEEEMEEVELCIEQEGSDDEGSGSSRDLISNENAEAAGDPAALPANQASVKKRKRARKLHRRLSLVNGLISESLLLLGETPGRRSAHRRNDVRHLDSFDKTKAALLLHATQTVLHSISCDLHVISRDSCDSTC</sequence>
<evidence type="ECO:0000256" key="1">
    <source>
        <dbReference type="SAM" id="MobiDB-lite"/>
    </source>
</evidence>